<keyword evidence="5" id="KW-0175">Coiled coil</keyword>
<comment type="caution">
    <text evidence="7">The sequence shown here is derived from an EMBL/GenBank/DDBJ whole genome shotgun (WGS) entry which is preliminary data.</text>
</comment>
<dbReference type="GO" id="GO:0016787">
    <property type="term" value="F:hydrolase activity"/>
    <property type="evidence" value="ECO:0007669"/>
    <property type="project" value="UniProtKB-KW"/>
</dbReference>
<dbReference type="PROSITE" id="PS51710">
    <property type="entry name" value="G_OBG"/>
    <property type="match status" value="1"/>
</dbReference>
<dbReference type="PANTHER" id="PTHR23305">
    <property type="entry name" value="OBG GTPASE FAMILY"/>
    <property type="match status" value="1"/>
</dbReference>
<proteinExistence type="inferred from homology"/>
<dbReference type="PIRSF" id="PIRSF006641">
    <property type="entry name" value="CHP00092"/>
    <property type="match status" value="1"/>
</dbReference>
<comment type="subunit">
    <text evidence="4">Monomer.</text>
</comment>
<feature type="binding site" evidence="4">
    <location>
        <begin position="60"/>
        <end position="65"/>
    </location>
    <ligand>
        <name>ATP</name>
        <dbReference type="ChEBI" id="CHEBI:30616"/>
    </ligand>
</feature>
<feature type="coiled-coil region" evidence="5">
    <location>
        <begin position="179"/>
        <end position="206"/>
    </location>
</feature>
<feature type="domain" description="OBG-type G" evidence="6">
    <location>
        <begin position="51"/>
        <end position="311"/>
    </location>
</feature>
<comment type="subcellular location">
    <subcellularLocation>
        <location evidence="4">Cytoplasm</location>
    </subcellularLocation>
</comment>
<dbReference type="HAMAP" id="MF_00944">
    <property type="entry name" value="YchF_OLA1_ATPase"/>
    <property type="match status" value="1"/>
</dbReference>
<feature type="binding site" evidence="4">
    <location>
        <position position="259"/>
    </location>
    <ligand>
        <name>ATP</name>
        <dbReference type="ChEBI" id="CHEBI:30616"/>
    </ligand>
</feature>
<dbReference type="NCBIfam" id="TIGR00092">
    <property type="entry name" value="redox-regulated ATPase YchF"/>
    <property type="match status" value="1"/>
</dbReference>
<dbReference type="InterPro" id="IPR012676">
    <property type="entry name" value="TGS-like"/>
</dbReference>
<dbReference type="Gene3D" id="3.40.50.300">
    <property type="entry name" value="P-loop containing nucleotide triphosphate hydrolases"/>
    <property type="match status" value="1"/>
</dbReference>
<evidence type="ECO:0000256" key="4">
    <source>
        <dbReference type="HAMAP-Rule" id="MF_03167"/>
    </source>
</evidence>
<dbReference type="InterPro" id="IPR006073">
    <property type="entry name" value="GTP-bd"/>
</dbReference>
<dbReference type="InterPro" id="IPR031167">
    <property type="entry name" value="G_OBG"/>
</dbReference>
<comment type="function">
    <text evidence="4">Hydrolyzes ATP, and can also hydrolyze GTP with lower efficiency. Has lower affinity for GTP.</text>
</comment>
<evidence type="ECO:0000259" key="6">
    <source>
        <dbReference type="PROSITE" id="PS51710"/>
    </source>
</evidence>
<comment type="similarity">
    <text evidence="4">Belongs to the TRAFAC class OBG-HflX-like GTPase superfamily. OBG GTPase family. YchF/OLA1 subfamily.</text>
</comment>
<accession>A0ABQ7G6Z5</accession>
<reference evidence="7" key="1">
    <citation type="submission" date="2017-08" db="EMBL/GenBank/DDBJ databases">
        <authorList>
            <person name="Polle J.E."/>
            <person name="Barry K."/>
            <person name="Cushman J."/>
            <person name="Schmutz J."/>
            <person name="Tran D."/>
            <person name="Hathwaick L.T."/>
            <person name="Yim W.C."/>
            <person name="Jenkins J."/>
            <person name="Mckie-Krisberg Z.M."/>
            <person name="Prochnik S."/>
            <person name="Lindquist E."/>
            <person name="Dockter R.B."/>
            <person name="Adam C."/>
            <person name="Molina H."/>
            <person name="Bunkerborg J."/>
            <person name="Jin E."/>
            <person name="Buchheim M."/>
            <person name="Magnuson J."/>
        </authorList>
    </citation>
    <scope>NUCLEOTIDE SEQUENCE</scope>
    <source>
        <strain evidence="7">CCAP 19/18</strain>
    </source>
</reference>
<dbReference type="SUPFAM" id="SSF52540">
    <property type="entry name" value="P-loop containing nucleoside triphosphate hydrolases"/>
    <property type="match status" value="1"/>
</dbReference>
<dbReference type="CDD" id="cd04867">
    <property type="entry name" value="TGS_YchF_OLA1"/>
    <property type="match status" value="1"/>
</dbReference>
<keyword evidence="8" id="KW-1185">Reference proteome</keyword>
<keyword evidence="1" id="KW-0479">Metal-binding</keyword>
<organism evidence="7 8">
    <name type="scientific">Dunaliella salina</name>
    <name type="common">Green alga</name>
    <name type="synonym">Protococcus salinus</name>
    <dbReference type="NCBI Taxonomy" id="3046"/>
    <lineage>
        <taxon>Eukaryota</taxon>
        <taxon>Viridiplantae</taxon>
        <taxon>Chlorophyta</taxon>
        <taxon>core chlorophytes</taxon>
        <taxon>Chlorophyceae</taxon>
        <taxon>CS clade</taxon>
        <taxon>Chlamydomonadales</taxon>
        <taxon>Dunaliellaceae</taxon>
        <taxon>Dunaliella</taxon>
    </lineage>
</organism>
<dbReference type="Gene3D" id="3.10.20.30">
    <property type="match status" value="1"/>
</dbReference>
<sequence>MILGTKLGAVARSTRVALGSRSTLATPLHQGISPAPCANRGFRSSTAVQSLQTAIVGLPNVGKSTLFNAIVQNGKAASANFPFCTIEPNSGIVTVPDDRLQVLAEISKSKDIVPTTFEFVDVAGLVKGASNGEGLGNQFLGNIRTTDAIVQVIRAFDDDDVIHVSGRVSSVDDADIINLELALADLGQIEKRLDKLKKGKKSKEEQEKNEMEAAALTRIQQALEAGKAARTVELDKEELMLIKSLGLITLKPMIYAANVPEDDLADKGANNPYVQALRARAAEEGLEVAIVSAKVESELMELPKEEAQEWLEALGVKDGGLANLIRATYAALGLRTYFTTGEKETRAWTICSGMTAPQAAGTIHSDFEKGFIRAETIAYDDFVKVKGYSAAKEAGMLRSEGKEYVVQEGDVLLFRFNV</sequence>
<dbReference type="InterPro" id="IPR027417">
    <property type="entry name" value="P-loop_NTPase"/>
</dbReference>
<dbReference type="CDD" id="cd01900">
    <property type="entry name" value="YchF"/>
    <property type="match status" value="1"/>
</dbReference>
<keyword evidence="4 7" id="KW-0378">Hydrolase</keyword>
<evidence type="ECO:0000256" key="3">
    <source>
        <dbReference type="ARBA" id="ARBA00022840"/>
    </source>
</evidence>
<protein>
    <recommendedName>
        <fullName evidence="4">Obg-like ATPase 1</fullName>
    </recommendedName>
</protein>
<evidence type="ECO:0000256" key="2">
    <source>
        <dbReference type="ARBA" id="ARBA00022741"/>
    </source>
</evidence>
<name>A0ABQ7G6Z5_DUNSA</name>
<evidence type="ECO:0000313" key="7">
    <source>
        <dbReference type="EMBL" id="KAF5830370.1"/>
    </source>
</evidence>
<keyword evidence="3 4" id="KW-0067">ATP-binding</keyword>
<evidence type="ECO:0000256" key="5">
    <source>
        <dbReference type="SAM" id="Coils"/>
    </source>
</evidence>
<dbReference type="Gene3D" id="1.10.150.300">
    <property type="entry name" value="TGS-like domain"/>
    <property type="match status" value="1"/>
</dbReference>
<dbReference type="InterPro" id="IPR041706">
    <property type="entry name" value="YchF_N"/>
</dbReference>
<evidence type="ECO:0000256" key="1">
    <source>
        <dbReference type="ARBA" id="ARBA00022723"/>
    </source>
</evidence>
<dbReference type="Proteomes" id="UP000815325">
    <property type="component" value="Unassembled WGS sequence"/>
</dbReference>
<dbReference type="EMBL" id="MU070050">
    <property type="protein sequence ID" value="KAF5830370.1"/>
    <property type="molecule type" value="Genomic_DNA"/>
</dbReference>
<dbReference type="InterPro" id="IPR004396">
    <property type="entry name" value="ATPase_YchF/OLA1"/>
</dbReference>
<dbReference type="Pfam" id="PF06071">
    <property type="entry name" value="YchF-GTPase_C"/>
    <property type="match status" value="1"/>
</dbReference>
<dbReference type="Pfam" id="PF01926">
    <property type="entry name" value="MMR_HSR1"/>
    <property type="match status" value="1"/>
</dbReference>
<keyword evidence="2 4" id="KW-0547">Nucleotide-binding</keyword>
<gene>
    <name evidence="7" type="ORF">DUNSADRAFT_14683</name>
</gene>
<dbReference type="SUPFAM" id="SSF81271">
    <property type="entry name" value="TGS-like"/>
    <property type="match status" value="1"/>
</dbReference>
<dbReference type="InterPro" id="IPR012675">
    <property type="entry name" value="Beta-grasp_dom_sf"/>
</dbReference>
<dbReference type="InterPro" id="IPR023192">
    <property type="entry name" value="TGS-like_dom_sf"/>
</dbReference>
<dbReference type="InterPro" id="IPR013029">
    <property type="entry name" value="YchF_C"/>
</dbReference>
<dbReference type="PANTHER" id="PTHR23305:SF18">
    <property type="entry name" value="OBG-TYPE G DOMAIN-CONTAINING PROTEIN"/>
    <property type="match status" value="1"/>
</dbReference>
<evidence type="ECO:0000313" key="8">
    <source>
        <dbReference type="Proteomes" id="UP000815325"/>
    </source>
</evidence>
<dbReference type="PRINTS" id="PR00326">
    <property type="entry name" value="GTP1OBG"/>
</dbReference>
<keyword evidence="4" id="KW-0963">Cytoplasm</keyword>